<evidence type="ECO:0000313" key="6">
    <source>
        <dbReference type="Proteomes" id="UP000065533"/>
    </source>
</evidence>
<evidence type="ECO:0000256" key="3">
    <source>
        <dbReference type="HAMAP-Rule" id="MF_00068"/>
    </source>
</evidence>
<dbReference type="Proteomes" id="UP000065533">
    <property type="component" value="Chromosome"/>
</dbReference>
<dbReference type="InterPro" id="IPR005486">
    <property type="entry name" value="Glucokinase_regulatory_CS"/>
</dbReference>
<dbReference type="InterPro" id="IPR005488">
    <property type="entry name" value="Etherase_MurQ"/>
</dbReference>
<dbReference type="PROSITE" id="PS51464">
    <property type="entry name" value="SIS"/>
    <property type="match status" value="1"/>
</dbReference>
<keyword evidence="6" id="KW-1185">Reference proteome</keyword>
<comment type="pathway">
    <text evidence="3">Amino-sugar metabolism; N-acetylmuramate degradation.</text>
</comment>
<dbReference type="PANTHER" id="PTHR10088">
    <property type="entry name" value="GLUCOKINASE REGULATORY PROTEIN"/>
    <property type="match status" value="1"/>
</dbReference>
<accession>A0ABM5WZ89</accession>
<organism evidence="5 6">
    <name type="scientific">Planococcus kocurii</name>
    <dbReference type="NCBI Taxonomy" id="1374"/>
    <lineage>
        <taxon>Bacteria</taxon>
        <taxon>Bacillati</taxon>
        <taxon>Bacillota</taxon>
        <taxon>Bacilli</taxon>
        <taxon>Bacillales</taxon>
        <taxon>Caryophanaceae</taxon>
        <taxon>Planococcus</taxon>
    </lineage>
</organism>
<evidence type="ECO:0000313" key="5">
    <source>
        <dbReference type="EMBL" id="ALS79677.1"/>
    </source>
</evidence>
<evidence type="ECO:0000259" key="4">
    <source>
        <dbReference type="PROSITE" id="PS51464"/>
    </source>
</evidence>
<dbReference type="EC" id="4.2.1.126" evidence="3"/>
<dbReference type="InterPro" id="IPR046348">
    <property type="entry name" value="SIS_dom_sf"/>
</dbReference>
<evidence type="ECO:0000256" key="1">
    <source>
        <dbReference type="ARBA" id="ARBA00023239"/>
    </source>
</evidence>
<evidence type="ECO:0000256" key="2">
    <source>
        <dbReference type="ARBA" id="ARBA00023277"/>
    </source>
</evidence>
<dbReference type="PROSITE" id="PS01272">
    <property type="entry name" value="GCKR"/>
    <property type="match status" value="1"/>
</dbReference>
<reference evidence="5" key="1">
    <citation type="submission" date="2016-01" db="EMBL/GenBank/DDBJ databases">
        <title>Complete genome of Planococcus kocurri type strain.</title>
        <authorList>
            <person name="See-Too W.S."/>
        </authorList>
    </citation>
    <scope>NUCLEOTIDE SEQUENCE [LARGE SCALE GENOMIC DNA]</scope>
    <source>
        <strain evidence="5">ATCC 43650</strain>
    </source>
</reference>
<dbReference type="Gene3D" id="1.10.8.1080">
    <property type="match status" value="1"/>
</dbReference>
<feature type="active site" evidence="3">
    <location>
        <position position="113"/>
    </location>
</feature>
<comment type="function">
    <text evidence="3">Specifically catalyzes the cleavage of the D-lactyl ether substituent of MurNAc 6-phosphate, producing GlcNAc 6-phosphate and D-lactate.</text>
</comment>
<keyword evidence="2 3" id="KW-0119">Carbohydrate metabolism</keyword>
<sequence length="294" mass="31399">MLENLSTEKRNNNTMKMDEMSVLEILKTMNQEDKSVPGIIEKELASIEEAVEKVIHSFKAKGRLIYIGAGTSGRLGILDAVECVPTFGVSPNQVVGIIAGGAEAIKTAIEGVEDSRQFGMDDLKAVSLTKNDTVVGIAASGRTPYVIGALQYAKQMGAGTVAVSCNTQSEISEFADTAIEIETGAEVLTGSTRLKAGTAQKLVLNMISTAAMIGVGKVYGNLMVDVQATNAKLIERSKRIIMDATQVDYDAAERFYEKADGHVKTAIVMSLLDCTKEQAIEKLEIAGGFVRKAL</sequence>
<keyword evidence="1 3" id="KW-0456">Lyase</keyword>
<dbReference type="Pfam" id="PF22645">
    <property type="entry name" value="GKRP_SIS_N"/>
    <property type="match status" value="1"/>
</dbReference>
<dbReference type="NCBIfam" id="TIGR00274">
    <property type="entry name" value="N-acetylmuramic acid 6-phosphate etherase"/>
    <property type="match status" value="1"/>
</dbReference>
<comment type="similarity">
    <text evidence="3">Belongs to the GCKR-like family. MurNAc-6-P etherase subfamily.</text>
</comment>
<dbReference type="NCBIfam" id="NF009222">
    <property type="entry name" value="PRK12570.1"/>
    <property type="match status" value="1"/>
</dbReference>
<dbReference type="PANTHER" id="PTHR10088:SF4">
    <property type="entry name" value="GLUCOKINASE REGULATORY PROTEIN"/>
    <property type="match status" value="1"/>
</dbReference>
<dbReference type="HAMAP" id="MF_00068">
    <property type="entry name" value="MurQ"/>
    <property type="match status" value="1"/>
</dbReference>
<comment type="catalytic activity">
    <reaction evidence="3">
        <text>N-acetyl-D-muramate 6-phosphate + H2O = N-acetyl-D-glucosamine 6-phosphate + (R)-lactate</text>
        <dbReference type="Rhea" id="RHEA:26410"/>
        <dbReference type="ChEBI" id="CHEBI:15377"/>
        <dbReference type="ChEBI" id="CHEBI:16004"/>
        <dbReference type="ChEBI" id="CHEBI:57513"/>
        <dbReference type="ChEBI" id="CHEBI:58722"/>
        <dbReference type="EC" id="4.2.1.126"/>
    </reaction>
</comment>
<comment type="subunit">
    <text evidence="3">Homodimer.</text>
</comment>
<dbReference type="InterPro" id="IPR040190">
    <property type="entry name" value="MURQ/GCKR"/>
</dbReference>
<proteinExistence type="inferred from homology"/>
<dbReference type="Gene3D" id="3.40.50.10490">
    <property type="entry name" value="Glucose-6-phosphate isomerase like protein, domain 1"/>
    <property type="match status" value="1"/>
</dbReference>
<dbReference type="SUPFAM" id="SSF53697">
    <property type="entry name" value="SIS domain"/>
    <property type="match status" value="1"/>
</dbReference>
<dbReference type="InterPro" id="IPR001347">
    <property type="entry name" value="SIS_dom"/>
</dbReference>
<comment type="miscellaneous">
    <text evidence="3">A lyase-type mechanism (elimination/hydration) is suggested for the cleavage of the lactyl ether bond of MurNAc 6-phosphate, with the formation of an alpha,beta-unsaturated aldehyde intermediate with (E)-stereochemistry, followed by the syn addition of water to give product.</text>
</comment>
<dbReference type="RefSeq" id="WP_058386323.1">
    <property type="nucleotide sequence ID" value="NZ_CP013661.2"/>
</dbReference>
<dbReference type="EMBL" id="CP013661">
    <property type="protein sequence ID" value="ALS79677.1"/>
    <property type="molecule type" value="Genomic_DNA"/>
</dbReference>
<name>A0ABM5WZ89_9BACL</name>
<protein>
    <recommendedName>
        <fullName evidence="3">N-acetylmuramic acid 6-phosphate etherase</fullName>
        <shortName evidence="3">MurNAc-6-P etherase</shortName>
        <ecNumber evidence="3">4.2.1.126</ecNumber>
    </recommendedName>
    <alternativeName>
        <fullName evidence="3">N-acetylmuramic acid 6-phosphate hydrolase</fullName>
    </alternativeName>
    <alternativeName>
        <fullName evidence="3">N-acetylmuramic acid 6-phosphate lyase</fullName>
    </alternativeName>
</protein>
<feature type="active site" description="Proton donor" evidence="3">
    <location>
        <position position="82"/>
    </location>
</feature>
<gene>
    <name evidence="3 5" type="primary">murQ</name>
    <name evidence="5" type="ORF">AUO94_14045</name>
</gene>
<dbReference type="CDD" id="cd05007">
    <property type="entry name" value="SIS_Etherase"/>
    <property type="match status" value="1"/>
</dbReference>
<feature type="domain" description="SIS" evidence="4">
    <location>
        <begin position="54"/>
        <end position="217"/>
    </location>
</feature>
<dbReference type="NCBIfam" id="NF003915">
    <property type="entry name" value="PRK05441.1"/>
    <property type="match status" value="1"/>
</dbReference>